<reference evidence="3" key="1">
    <citation type="journal article" date="2014" name="Int. J. Syst. Evol. Microbiol.">
        <title>Complete genome sequence of Corynebacterium casei LMG S-19264T (=DSM 44701T), isolated from a smear-ripened cheese.</title>
        <authorList>
            <consortium name="US DOE Joint Genome Institute (JGI-PGF)"/>
            <person name="Walter F."/>
            <person name="Albersmeier A."/>
            <person name="Kalinowski J."/>
            <person name="Ruckert C."/>
        </authorList>
    </citation>
    <scope>NUCLEOTIDE SEQUENCE</scope>
    <source>
        <strain evidence="3">JCM 3313</strain>
    </source>
</reference>
<dbReference type="SUPFAM" id="SSF159234">
    <property type="entry name" value="FomD-like"/>
    <property type="match status" value="1"/>
</dbReference>
<sequence>MGYFSPGDVVLRREVLHGRPWSVMPLRVVEDGPDLLVTFSVPGTVLGFPPHHRPHGWQLKGNTVWRGHGRLQLHRPDLAYSVDLFWHGPQRRFAGWYLNLQDPFRRTPEGFDTLDHELDYEVAPDGTWQELDREDFERQVVEGKYSAEQAESIRATGREVVAMLTAGTTWWDPAWARWEPDPDWPVPVLPEGWEDYPQP</sequence>
<accession>A0A918ALQ7</accession>
<dbReference type="EMBL" id="BMRG01000002">
    <property type="protein sequence ID" value="GGP43503.1"/>
    <property type="molecule type" value="Genomic_DNA"/>
</dbReference>
<dbReference type="AlphaFoldDB" id="A0A918ALQ7"/>
<protein>
    <recommendedName>
        <fullName evidence="2">DUF402 domain-containing protein</fullName>
    </recommendedName>
</protein>
<dbReference type="PANTHER" id="PTHR39159:SF1">
    <property type="entry name" value="UPF0374 PROTEIN YGAC"/>
    <property type="match status" value="1"/>
</dbReference>
<proteinExistence type="predicted"/>
<dbReference type="Proteomes" id="UP000639606">
    <property type="component" value="Unassembled WGS sequence"/>
</dbReference>
<dbReference type="GO" id="GO:0016787">
    <property type="term" value="F:hydrolase activity"/>
    <property type="evidence" value="ECO:0007669"/>
    <property type="project" value="UniProtKB-KW"/>
</dbReference>
<keyword evidence="1" id="KW-0378">Hydrolase</keyword>
<evidence type="ECO:0000313" key="4">
    <source>
        <dbReference type="Proteomes" id="UP000639606"/>
    </source>
</evidence>
<evidence type="ECO:0000313" key="3">
    <source>
        <dbReference type="EMBL" id="GGP43503.1"/>
    </source>
</evidence>
<evidence type="ECO:0000259" key="2">
    <source>
        <dbReference type="Pfam" id="PF04167"/>
    </source>
</evidence>
<dbReference type="RefSeq" id="WP_189222212.1">
    <property type="nucleotide sequence ID" value="NZ_BMRG01000002.1"/>
</dbReference>
<gene>
    <name evidence="3" type="ORF">GCM10010185_13920</name>
</gene>
<dbReference type="InterPro" id="IPR035930">
    <property type="entry name" value="FomD-like_sf"/>
</dbReference>
<comment type="caution">
    <text evidence="3">The sequence shown here is derived from an EMBL/GenBank/DDBJ whole genome shotgun (WGS) entry which is preliminary data.</text>
</comment>
<dbReference type="InterPro" id="IPR050212">
    <property type="entry name" value="Ntdp-like"/>
</dbReference>
<feature type="domain" description="DUF402" evidence="2">
    <location>
        <begin position="54"/>
        <end position="167"/>
    </location>
</feature>
<evidence type="ECO:0000256" key="1">
    <source>
        <dbReference type="ARBA" id="ARBA00022801"/>
    </source>
</evidence>
<reference evidence="3" key="2">
    <citation type="submission" date="2020-09" db="EMBL/GenBank/DDBJ databases">
        <authorList>
            <person name="Sun Q."/>
            <person name="Ohkuma M."/>
        </authorList>
    </citation>
    <scope>NUCLEOTIDE SEQUENCE</scope>
    <source>
        <strain evidence="3">JCM 3313</strain>
    </source>
</reference>
<dbReference type="PANTHER" id="PTHR39159">
    <property type="match status" value="1"/>
</dbReference>
<name>A0A918ALQ7_9PSEU</name>
<dbReference type="Pfam" id="PF04167">
    <property type="entry name" value="DUF402"/>
    <property type="match status" value="1"/>
</dbReference>
<dbReference type="InterPro" id="IPR007295">
    <property type="entry name" value="DUF402"/>
</dbReference>
<organism evidence="3 4">
    <name type="scientific">Saccharothrix coeruleofusca</name>
    <dbReference type="NCBI Taxonomy" id="33919"/>
    <lineage>
        <taxon>Bacteria</taxon>
        <taxon>Bacillati</taxon>
        <taxon>Actinomycetota</taxon>
        <taxon>Actinomycetes</taxon>
        <taxon>Pseudonocardiales</taxon>
        <taxon>Pseudonocardiaceae</taxon>
        <taxon>Saccharothrix</taxon>
    </lineage>
</organism>
<dbReference type="Gene3D" id="2.40.380.10">
    <property type="entry name" value="FomD-like"/>
    <property type="match status" value="1"/>
</dbReference>
<keyword evidence="4" id="KW-1185">Reference proteome</keyword>